<dbReference type="OrthoDB" id="127646at2759"/>
<organism evidence="3 4">
    <name type="scientific">Phytophthora boehmeriae</name>
    <dbReference type="NCBI Taxonomy" id="109152"/>
    <lineage>
        <taxon>Eukaryota</taxon>
        <taxon>Sar</taxon>
        <taxon>Stramenopiles</taxon>
        <taxon>Oomycota</taxon>
        <taxon>Peronosporomycetes</taxon>
        <taxon>Peronosporales</taxon>
        <taxon>Peronosporaceae</taxon>
        <taxon>Phytophthora</taxon>
    </lineage>
</organism>
<dbReference type="Proteomes" id="UP000693981">
    <property type="component" value="Unassembled WGS sequence"/>
</dbReference>
<evidence type="ECO:0000256" key="1">
    <source>
        <dbReference type="SAM" id="Coils"/>
    </source>
</evidence>
<evidence type="ECO:0008006" key="5">
    <source>
        <dbReference type="Google" id="ProtNLM"/>
    </source>
</evidence>
<dbReference type="EMBL" id="JAGDFL010000917">
    <property type="protein sequence ID" value="KAG7379798.1"/>
    <property type="molecule type" value="Genomic_DNA"/>
</dbReference>
<feature type="region of interest" description="Disordered" evidence="2">
    <location>
        <begin position="43"/>
        <end position="72"/>
    </location>
</feature>
<accession>A0A8T1VI09</accession>
<evidence type="ECO:0000313" key="4">
    <source>
        <dbReference type="Proteomes" id="UP000693981"/>
    </source>
</evidence>
<comment type="caution">
    <text evidence="3">The sequence shown here is derived from an EMBL/GenBank/DDBJ whole genome shotgun (WGS) entry which is preliminary data.</text>
</comment>
<proteinExistence type="predicted"/>
<feature type="coiled-coil region" evidence="1">
    <location>
        <begin position="140"/>
        <end position="174"/>
    </location>
</feature>
<name>A0A8T1VI09_9STRA</name>
<dbReference type="AlphaFoldDB" id="A0A8T1VI09"/>
<keyword evidence="1" id="KW-0175">Coiled coil</keyword>
<evidence type="ECO:0000256" key="2">
    <source>
        <dbReference type="SAM" id="MobiDB-lite"/>
    </source>
</evidence>
<dbReference type="PANTHER" id="PTHR35796:SF3">
    <property type="entry name" value="BHLH DOMAIN-CONTAINING PROTEIN"/>
    <property type="match status" value="1"/>
</dbReference>
<dbReference type="PANTHER" id="PTHR35796">
    <property type="entry name" value="HYPOTHETICAL CYTOSOLIC PROTEIN"/>
    <property type="match status" value="1"/>
</dbReference>
<gene>
    <name evidence="3" type="ORF">PHYBOEH_011759</name>
</gene>
<keyword evidence="4" id="KW-1185">Reference proteome</keyword>
<sequence length="304" mass="33989">MSSIHSFDDDLFLDESSVLALLSDLDSSYDAAVTPTVSIDASPSPVDTLAAWSDSTSASDEPTKGKKKSWRQRRKEELLTLREVVKHLEAELQRRKAAAGVQSTLPSSGRPVAQVSVHAAHKTKTALMWERIAGRQSLLRQKSDEENAKLRDALKQQIQQAKMLQRAVKRKLREHLTSSSMGFLRPYQLDTRGLSPPLNNQAVFDMLMAGMDDVHADLDNFFESVRMHELPCPGRRNDTAVSRAKGVFVEFLDSYALPFGLRETEKVIWSPEPSTGSNTIFLQVRRHEKLLVLLLTSTNSAMCL</sequence>
<evidence type="ECO:0000313" key="3">
    <source>
        <dbReference type="EMBL" id="KAG7379798.1"/>
    </source>
</evidence>
<protein>
    <recommendedName>
        <fullName evidence="5">M96 mating-specific protein family</fullName>
    </recommendedName>
</protein>
<reference evidence="3" key="1">
    <citation type="submission" date="2021-02" db="EMBL/GenBank/DDBJ databases">
        <authorList>
            <person name="Palmer J.M."/>
        </authorList>
    </citation>
    <scope>NUCLEOTIDE SEQUENCE</scope>
    <source>
        <strain evidence="3">SCRP23</strain>
    </source>
</reference>